<dbReference type="EMBL" id="MU004602">
    <property type="protein sequence ID" value="KAF2647587.1"/>
    <property type="molecule type" value="Genomic_DNA"/>
</dbReference>
<accession>A0A6A6SKV7</accession>
<gene>
    <name evidence="2" type="ORF">K491DRAFT_723306</name>
</gene>
<sequence>MFGFDLPPVLPPILEEHHWQGQSQNWDHSSNFGPVLSGTSEQQGVHPGVLNELSNLQEQVRELRQAVLEFEGTMSKKLDSMESSVTAAQRYVNNLVPWSMEVYETQAKVMDMLSEAQLDRKNGKAVAEKHD</sequence>
<dbReference type="Proteomes" id="UP000799324">
    <property type="component" value="Unassembled WGS sequence"/>
</dbReference>
<evidence type="ECO:0000313" key="2">
    <source>
        <dbReference type="EMBL" id="KAF2647587.1"/>
    </source>
</evidence>
<evidence type="ECO:0000256" key="1">
    <source>
        <dbReference type="SAM" id="Coils"/>
    </source>
</evidence>
<proteinExistence type="predicted"/>
<dbReference type="AlphaFoldDB" id="A0A6A6SKV7"/>
<reference evidence="2" key="1">
    <citation type="journal article" date="2020" name="Stud. Mycol.">
        <title>101 Dothideomycetes genomes: a test case for predicting lifestyles and emergence of pathogens.</title>
        <authorList>
            <person name="Haridas S."/>
            <person name="Albert R."/>
            <person name="Binder M."/>
            <person name="Bloem J."/>
            <person name="Labutti K."/>
            <person name="Salamov A."/>
            <person name="Andreopoulos B."/>
            <person name="Baker S."/>
            <person name="Barry K."/>
            <person name="Bills G."/>
            <person name="Bluhm B."/>
            <person name="Cannon C."/>
            <person name="Castanera R."/>
            <person name="Culley D."/>
            <person name="Daum C."/>
            <person name="Ezra D."/>
            <person name="Gonzalez J."/>
            <person name="Henrissat B."/>
            <person name="Kuo A."/>
            <person name="Liang C."/>
            <person name="Lipzen A."/>
            <person name="Lutzoni F."/>
            <person name="Magnuson J."/>
            <person name="Mondo S."/>
            <person name="Nolan M."/>
            <person name="Ohm R."/>
            <person name="Pangilinan J."/>
            <person name="Park H.-J."/>
            <person name="Ramirez L."/>
            <person name="Alfaro M."/>
            <person name="Sun H."/>
            <person name="Tritt A."/>
            <person name="Yoshinaga Y."/>
            <person name="Zwiers L.-H."/>
            <person name="Turgeon B."/>
            <person name="Goodwin S."/>
            <person name="Spatafora J."/>
            <person name="Crous P."/>
            <person name="Grigoriev I."/>
        </authorList>
    </citation>
    <scope>NUCLEOTIDE SEQUENCE</scope>
    <source>
        <strain evidence="2">CBS 122681</strain>
    </source>
</reference>
<keyword evidence="1" id="KW-0175">Coiled coil</keyword>
<organism evidence="2 3">
    <name type="scientific">Lophiostoma macrostomum CBS 122681</name>
    <dbReference type="NCBI Taxonomy" id="1314788"/>
    <lineage>
        <taxon>Eukaryota</taxon>
        <taxon>Fungi</taxon>
        <taxon>Dikarya</taxon>
        <taxon>Ascomycota</taxon>
        <taxon>Pezizomycotina</taxon>
        <taxon>Dothideomycetes</taxon>
        <taxon>Pleosporomycetidae</taxon>
        <taxon>Pleosporales</taxon>
        <taxon>Lophiostomataceae</taxon>
        <taxon>Lophiostoma</taxon>
    </lineage>
</organism>
<name>A0A6A6SKV7_9PLEO</name>
<keyword evidence="3" id="KW-1185">Reference proteome</keyword>
<feature type="coiled-coil region" evidence="1">
    <location>
        <begin position="46"/>
        <end position="73"/>
    </location>
</feature>
<protein>
    <submittedName>
        <fullName evidence="2">Uncharacterized protein</fullName>
    </submittedName>
</protein>
<dbReference type="OrthoDB" id="3662064at2759"/>
<evidence type="ECO:0000313" key="3">
    <source>
        <dbReference type="Proteomes" id="UP000799324"/>
    </source>
</evidence>